<evidence type="ECO:0000256" key="1">
    <source>
        <dbReference type="ARBA" id="ARBA00004651"/>
    </source>
</evidence>
<feature type="transmembrane region" description="Helical" evidence="6">
    <location>
        <begin position="272"/>
        <end position="289"/>
    </location>
</feature>
<feature type="transmembrane region" description="Helical" evidence="6">
    <location>
        <begin position="355"/>
        <end position="375"/>
    </location>
</feature>
<keyword evidence="4 6" id="KW-1133">Transmembrane helix</keyword>
<dbReference type="RefSeq" id="WP_069643182.1">
    <property type="nucleotide sequence ID" value="NZ_MIJE01000022.1"/>
</dbReference>
<keyword evidence="2" id="KW-0813">Transport</keyword>
<keyword evidence="3 6" id="KW-0812">Transmembrane</keyword>
<dbReference type="PANTHER" id="PTHR23504:SF115">
    <property type="entry name" value="MULTIDRUG RESISTANCE PROTEIN 2"/>
    <property type="match status" value="1"/>
</dbReference>
<dbReference type="InterPro" id="IPR001958">
    <property type="entry name" value="Tet-R_TetA/multi-R_MdtG-like"/>
</dbReference>
<evidence type="ECO:0000256" key="6">
    <source>
        <dbReference type="SAM" id="Phobius"/>
    </source>
</evidence>
<dbReference type="STRING" id="766136.BHF68_05945"/>
<feature type="transmembrane region" description="Helical" evidence="6">
    <location>
        <begin position="66"/>
        <end position="85"/>
    </location>
</feature>
<dbReference type="Pfam" id="PF07690">
    <property type="entry name" value="MFS_1"/>
    <property type="match status" value="1"/>
</dbReference>
<dbReference type="Gene3D" id="1.20.1250.20">
    <property type="entry name" value="MFS general substrate transporter like domains"/>
    <property type="match status" value="1"/>
</dbReference>
<feature type="transmembrane region" description="Helical" evidence="6">
    <location>
        <begin position="206"/>
        <end position="230"/>
    </location>
</feature>
<feature type="transmembrane region" description="Helical" evidence="6">
    <location>
        <begin position="242"/>
        <end position="260"/>
    </location>
</feature>
<comment type="caution">
    <text evidence="8">The sequence shown here is derived from an EMBL/GenBank/DDBJ whole genome shotgun (WGS) entry which is preliminary data.</text>
</comment>
<sequence>MRILFFSLVIVMMGYGIAMPVLPFYIESMGGKGIHYGLLITSYGVMQLLFAPVWGSLSDRYGRKPILLIGMIGLGMAMLLLAVSTKLWMLYIAQLLSGGLSSAAIPAAQAYASDSTDEEERGGAMGKIGGAIGVGMVLGPGVGGLLASTSLATPFYIAAGFCVLTFFIILIWLPESLGKEHRCQATEIKFMQVKGLWQALRTPMKFGLIVVFVGIFGQTIFSSIFGLYAIERFNYGPEQVGAILMAMAVMYALAQGLLVGPMTKKFGERKTIQFALLGGAIGFGLILLANTLVTVLLAMGTFILLVALLKPSSLSYISKHTTMSKGKAMGIAESYMSLGRIIGPLWAGMLLDFNVFLPFISGALFFLVVFMVVMVKSRN</sequence>
<dbReference type="AlphaFoldDB" id="A0A1E5G2E5"/>
<evidence type="ECO:0000256" key="2">
    <source>
        <dbReference type="ARBA" id="ARBA00022448"/>
    </source>
</evidence>
<dbReference type="PANTHER" id="PTHR23504">
    <property type="entry name" value="MAJOR FACILITATOR SUPERFAMILY DOMAIN-CONTAINING PROTEIN 10"/>
    <property type="match status" value="1"/>
</dbReference>
<dbReference type="GO" id="GO:0022857">
    <property type="term" value="F:transmembrane transporter activity"/>
    <property type="evidence" value="ECO:0007669"/>
    <property type="project" value="InterPro"/>
</dbReference>
<feature type="transmembrane region" description="Helical" evidence="6">
    <location>
        <begin position="34"/>
        <end position="54"/>
    </location>
</feature>
<dbReference type="InterPro" id="IPR036259">
    <property type="entry name" value="MFS_trans_sf"/>
</dbReference>
<reference evidence="8 9" key="1">
    <citation type="submission" date="2016-09" db="EMBL/GenBank/DDBJ databases">
        <title>Draft genome sequence for the type strain of Desulfuribacillus alkaliarsenatis AHT28, an obligately anaerobic, sulfidogenic bacterium isolated from Russian soda lake sediments.</title>
        <authorList>
            <person name="Abin C.A."/>
            <person name="Hollibaugh J.T."/>
        </authorList>
    </citation>
    <scope>NUCLEOTIDE SEQUENCE [LARGE SCALE GENOMIC DNA]</scope>
    <source>
        <strain evidence="8 9">AHT28</strain>
    </source>
</reference>
<evidence type="ECO:0000259" key="7">
    <source>
        <dbReference type="PROSITE" id="PS50850"/>
    </source>
</evidence>
<dbReference type="SUPFAM" id="SSF103473">
    <property type="entry name" value="MFS general substrate transporter"/>
    <property type="match status" value="1"/>
</dbReference>
<keyword evidence="5 6" id="KW-0472">Membrane</keyword>
<accession>A0A1E5G2E5</accession>
<evidence type="ECO:0000256" key="3">
    <source>
        <dbReference type="ARBA" id="ARBA00022692"/>
    </source>
</evidence>
<evidence type="ECO:0000256" key="5">
    <source>
        <dbReference type="ARBA" id="ARBA00023136"/>
    </source>
</evidence>
<evidence type="ECO:0000256" key="4">
    <source>
        <dbReference type="ARBA" id="ARBA00022989"/>
    </source>
</evidence>
<dbReference type="OrthoDB" id="9793283at2"/>
<gene>
    <name evidence="8" type="ORF">BHF68_05945</name>
</gene>
<evidence type="ECO:0000313" key="8">
    <source>
        <dbReference type="EMBL" id="OEF97136.1"/>
    </source>
</evidence>
<dbReference type="GO" id="GO:0005886">
    <property type="term" value="C:plasma membrane"/>
    <property type="evidence" value="ECO:0007669"/>
    <property type="project" value="UniProtKB-SubCell"/>
</dbReference>
<name>A0A1E5G2E5_9FIRM</name>
<comment type="subcellular location">
    <subcellularLocation>
        <location evidence="1">Cell membrane</location>
        <topology evidence="1">Multi-pass membrane protein</topology>
    </subcellularLocation>
</comment>
<dbReference type="PROSITE" id="PS50850">
    <property type="entry name" value="MFS"/>
    <property type="match status" value="1"/>
</dbReference>
<evidence type="ECO:0000313" key="9">
    <source>
        <dbReference type="Proteomes" id="UP000094296"/>
    </source>
</evidence>
<dbReference type="Proteomes" id="UP000094296">
    <property type="component" value="Unassembled WGS sequence"/>
</dbReference>
<dbReference type="InterPro" id="IPR011701">
    <property type="entry name" value="MFS"/>
</dbReference>
<feature type="transmembrane region" description="Helical" evidence="6">
    <location>
        <begin position="124"/>
        <end position="147"/>
    </location>
</feature>
<proteinExistence type="predicted"/>
<dbReference type="PRINTS" id="PR01035">
    <property type="entry name" value="TCRTETA"/>
</dbReference>
<dbReference type="InterPro" id="IPR020846">
    <property type="entry name" value="MFS_dom"/>
</dbReference>
<keyword evidence="9" id="KW-1185">Reference proteome</keyword>
<organism evidence="8 9">
    <name type="scientific">Desulfuribacillus alkaliarsenatis</name>
    <dbReference type="NCBI Taxonomy" id="766136"/>
    <lineage>
        <taxon>Bacteria</taxon>
        <taxon>Bacillati</taxon>
        <taxon>Bacillota</taxon>
        <taxon>Desulfuribacillia</taxon>
        <taxon>Desulfuribacillales</taxon>
        <taxon>Desulfuribacillaceae</taxon>
        <taxon>Desulfuribacillus</taxon>
    </lineage>
</organism>
<feature type="domain" description="Major facilitator superfamily (MFS) profile" evidence="7">
    <location>
        <begin position="1"/>
        <end position="378"/>
    </location>
</feature>
<protein>
    <recommendedName>
        <fullName evidence="7">Major facilitator superfamily (MFS) profile domain-containing protein</fullName>
    </recommendedName>
</protein>
<dbReference type="EMBL" id="MIJE01000022">
    <property type="protein sequence ID" value="OEF97136.1"/>
    <property type="molecule type" value="Genomic_DNA"/>
</dbReference>
<feature type="transmembrane region" description="Helical" evidence="6">
    <location>
        <begin position="153"/>
        <end position="173"/>
    </location>
</feature>